<keyword evidence="2" id="KW-0812">Transmembrane</keyword>
<feature type="compositionally biased region" description="Basic and acidic residues" evidence="1">
    <location>
        <begin position="238"/>
        <end position="249"/>
    </location>
</feature>
<organism evidence="3 4">
    <name type="scientific">Plasmodium reichenowi</name>
    <dbReference type="NCBI Taxonomy" id="5854"/>
    <lineage>
        <taxon>Eukaryota</taxon>
        <taxon>Sar</taxon>
        <taxon>Alveolata</taxon>
        <taxon>Apicomplexa</taxon>
        <taxon>Aconoidasida</taxon>
        <taxon>Haemosporida</taxon>
        <taxon>Plasmodiidae</taxon>
        <taxon>Plasmodium</taxon>
        <taxon>Plasmodium (Laverania)</taxon>
    </lineage>
</organism>
<keyword evidence="2" id="KW-1133">Transmembrane helix</keyword>
<dbReference type="EMBL" id="HG810775">
    <property type="protein sequence ID" value="CDO67221.1"/>
    <property type="molecule type" value="Genomic_DNA"/>
</dbReference>
<keyword evidence="2" id="KW-0472">Membrane</keyword>
<reference evidence="3" key="2">
    <citation type="submission" date="2014-05" db="EMBL/GenBank/DDBJ databases">
        <title>The genome sequences of chimpanzee malaria parasites reveal the path to human adaptation.</title>
        <authorList>
            <person name="Otto T.D."/>
            <person name="Rayner J.C."/>
            <person name="Boehme U."/>
            <person name="Pain A."/>
            <person name="Spottiswoode N."/>
            <person name="Sanders M."/>
            <person name="Quail M."/>
            <person name="Ollomo B."/>
            <person name="Renaud F."/>
            <person name="Thomas A.W."/>
            <person name="Prugnolle F."/>
            <person name="Conway D.J."/>
            <person name="Newbold C."/>
            <person name="Berriman M."/>
        </authorList>
    </citation>
    <scope>NUCLEOTIDE SEQUENCE [LARGE SCALE GENOMIC DNA]</scope>
    <source>
        <strain evidence="3">CDC</strain>
    </source>
</reference>
<evidence type="ECO:0000313" key="3">
    <source>
        <dbReference type="EMBL" id="CDO67221.1"/>
    </source>
</evidence>
<keyword evidence="4" id="KW-1185">Reference proteome</keyword>
<evidence type="ECO:0000313" key="4">
    <source>
        <dbReference type="Proteomes" id="UP000027581"/>
    </source>
</evidence>
<sequence length="309" mass="34373">MAEPNSTSSLLGNGLRSTAQTIAQLVSESTLLSTEVGEVENLTLSGSSLPSSLFPGSQVTPTQSSLTNSTGSGDNLFLVGALRRFKTFLRQLLPLEYSTLYNSGGVTTTESTVLSSAATNEVVEHAMSTISDMLKGVNESSYSNFLSGNSTLVSSNVTNSTCDSLEGNGPRFETVLGVFIIMFCMLGLIWSMVCRKEKEHFKELFCGEEKQKEPKMMPLHSFDNIEESIYENADEDDKQNKKEKPEETHSGSLYENLNMDEDSDYENVNNGRRRRRYHDENGNEEENISIIRNKKNDNEDEEEVTYLNE</sequence>
<dbReference type="VEuPathDB" id="PlasmoDB:PRCDC_1474900"/>
<dbReference type="AlphaFoldDB" id="A0A060S0J1"/>
<name>A0A060S0J1_PLARE</name>
<feature type="compositionally biased region" description="Acidic residues" evidence="1">
    <location>
        <begin position="298"/>
        <end position="309"/>
    </location>
</feature>
<proteinExistence type="predicted"/>
<protein>
    <submittedName>
        <fullName evidence="3">Uncharacterized protein</fullName>
    </submittedName>
</protein>
<feature type="region of interest" description="Disordered" evidence="1">
    <location>
        <begin position="232"/>
        <end position="309"/>
    </location>
</feature>
<evidence type="ECO:0000256" key="2">
    <source>
        <dbReference type="SAM" id="Phobius"/>
    </source>
</evidence>
<dbReference type="VEuPathDB" id="PlasmoDB:PRG01_1475600"/>
<gene>
    <name evidence="3" type="ORF">PRCDC_1474900</name>
</gene>
<reference evidence="3" key="1">
    <citation type="submission" date="2014-01" db="EMBL/GenBank/DDBJ databases">
        <authorList>
            <person name="Aslett M."/>
        </authorList>
    </citation>
    <scope>NUCLEOTIDE SEQUENCE</scope>
    <source>
        <strain evidence="3">CDC</strain>
    </source>
</reference>
<feature type="transmembrane region" description="Helical" evidence="2">
    <location>
        <begin position="174"/>
        <end position="193"/>
    </location>
</feature>
<evidence type="ECO:0000256" key="1">
    <source>
        <dbReference type="SAM" id="MobiDB-lite"/>
    </source>
</evidence>
<dbReference type="Proteomes" id="UP000027581">
    <property type="component" value="Unassembled WGS sequence"/>
</dbReference>
<accession>A0A060S0J1</accession>